<feature type="transmembrane region" description="Helical" evidence="1">
    <location>
        <begin position="152"/>
        <end position="171"/>
    </location>
</feature>
<dbReference type="GO" id="GO:0004175">
    <property type="term" value="F:endopeptidase activity"/>
    <property type="evidence" value="ECO:0007669"/>
    <property type="project" value="UniProtKB-ARBA"/>
</dbReference>
<sequence length="291" mass="32328">MRAFAIFTGFLAICLLVSAMIHYPLHLALDGLIQVPVHKQVTRIGKLLALPGFFLLLMWLSLYSRQALGFTLQRSLFVRQMVIGWCYGTLILLALAISLISLGLRIPDPVDDQFWQDLAKAIVSGLIAGILVGIIEETFFRGAMFQAIRRQGSALSAIMLTSFLYAAVHFIKPLSFEGQVDWFSGLQILSGAFWQFGEWATFDSFIALFAVGVFLGLVRERTGNIAYCIGLHAGWVLIIKCTKKFTSNNHASDWAFLTGSYDGVTGYLAAAWILLLTLLYWHLSVAPSRKP</sequence>
<keyword evidence="1" id="KW-0812">Transmembrane</keyword>
<feature type="transmembrane region" description="Helical" evidence="1">
    <location>
        <begin position="118"/>
        <end position="140"/>
    </location>
</feature>
<feature type="transmembrane region" description="Helical" evidence="1">
    <location>
        <begin position="265"/>
        <end position="283"/>
    </location>
</feature>
<feature type="transmembrane region" description="Helical" evidence="1">
    <location>
        <begin position="43"/>
        <end position="62"/>
    </location>
</feature>
<evidence type="ECO:0000313" key="3">
    <source>
        <dbReference type="EMBL" id="VAX07273.1"/>
    </source>
</evidence>
<keyword evidence="1" id="KW-1133">Transmembrane helix</keyword>
<dbReference type="PANTHER" id="PTHR39430:SF1">
    <property type="entry name" value="PROTEASE"/>
    <property type="match status" value="1"/>
</dbReference>
<dbReference type="GO" id="GO:0080120">
    <property type="term" value="P:CAAX-box protein maturation"/>
    <property type="evidence" value="ECO:0007669"/>
    <property type="project" value="UniProtKB-ARBA"/>
</dbReference>
<dbReference type="PANTHER" id="PTHR39430">
    <property type="entry name" value="MEMBRANE-ASSOCIATED PROTEASE-RELATED"/>
    <property type="match status" value="1"/>
</dbReference>
<dbReference type="InterPro" id="IPR003675">
    <property type="entry name" value="Rce1/LyrA-like_dom"/>
</dbReference>
<evidence type="ECO:0000259" key="2">
    <source>
        <dbReference type="Pfam" id="PF02517"/>
    </source>
</evidence>
<gene>
    <name evidence="3" type="ORF">MNBD_GAMMA26-1113</name>
</gene>
<keyword evidence="1" id="KW-0472">Membrane</keyword>
<feature type="domain" description="CAAX prenyl protease 2/Lysostaphin resistance protein A-like" evidence="2">
    <location>
        <begin position="121"/>
        <end position="237"/>
    </location>
</feature>
<dbReference type="Pfam" id="PF02517">
    <property type="entry name" value="Rce1-like"/>
    <property type="match status" value="1"/>
</dbReference>
<dbReference type="AlphaFoldDB" id="A0A3B1B5U8"/>
<evidence type="ECO:0000256" key="1">
    <source>
        <dbReference type="SAM" id="Phobius"/>
    </source>
</evidence>
<feature type="transmembrane region" description="Helical" evidence="1">
    <location>
        <begin position="199"/>
        <end position="218"/>
    </location>
</feature>
<organism evidence="3">
    <name type="scientific">hydrothermal vent metagenome</name>
    <dbReference type="NCBI Taxonomy" id="652676"/>
    <lineage>
        <taxon>unclassified sequences</taxon>
        <taxon>metagenomes</taxon>
        <taxon>ecological metagenomes</taxon>
    </lineage>
</organism>
<accession>A0A3B1B5U8</accession>
<reference evidence="3" key="1">
    <citation type="submission" date="2018-06" db="EMBL/GenBank/DDBJ databases">
        <authorList>
            <person name="Zhirakovskaya E."/>
        </authorList>
    </citation>
    <scope>NUCLEOTIDE SEQUENCE</scope>
</reference>
<proteinExistence type="predicted"/>
<feature type="transmembrane region" description="Helical" evidence="1">
    <location>
        <begin position="82"/>
        <end position="106"/>
    </location>
</feature>
<name>A0A3B1B5U8_9ZZZZ</name>
<feature type="transmembrane region" description="Helical" evidence="1">
    <location>
        <begin position="225"/>
        <end position="245"/>
    </location>
</feature>
<dbReference type="EMBL" id="UOFX01000022">
    <property type="protein sequence ID" value="VAX07273.1"/>
    <property type="molecule type" value="Genomic_DNA"/>
</dbReference>
<protein>
    <recommendedName>
        <fullName evidence="2">CAAX prenyl protease 2/Lysostaphin resistance protein A-like domain-containing protein</fullName>
    </recommendedName>
</protein>